<dbReference type="PANTHER" id="PTHR14097:SF8">
    <property type="entry name" value="NAD(P)-BINDING DOMAIN-CONTAINING PROTEIN"/>
    <property type="match status" value="1"/>
</dbReference>
<comment type="caution">
    <text evidence="3">The sequence shown here is derived from an EMBL/GenBank/DDBJ whole genome shotgun (WGS) entry which is preliminary data.</text>
</comment>
<sequence>MMNQKIKAIVTGATGMVGEGVLHECLQHPDVESVLVIARKPSGVTHPKLKEIIHSNFLDINPIENQLTGYNACFFCLGVSSVGMKEPEYYKLTYTLTLHVAQILSKANPDMTFCYISGSGTDSTEKGRSMWARVKGKTENDLTKLPFKAVYNFRPGYMQPTKGLKYTLPYYKYVDWLYPFWKFAFPNFVTTLSELGLAMIHVVSHGYHKSVIEVKDILILAKPV</sequence>
<dbReference type="Pfam" id="PF01370">
    <property type="entry name" value="Epimerase"/>
    <property type="match status" value="1"/>
</dbReference>
<protein>
    <submittedName>
        <fullName evidence="3">NAD-dependent epimerase/dehydratase family protein</fullName>
    </submittedName>
</protein>
<dbReference type="GO" id="GO:0016020">
    <property type="term" value="C:membrane"/>
    <property type="evidence" value="ECO:0007669"/>
    <property type="project" value="UniProtKB-SubCell"/>
</dbReference>
<dbReference type="Gene3D" id="3.40.50.720">
    <property type="entry name" value="NAD(P)-binding Rossmann-like Domain"/>
    <property type="match status" value="1"/>
</dbReference>
<dbReference type="EMBL" id="JASJOU010000013">
    <property type="protein sequence ID" value="MDJ1504800.1"/>
    <property type="molecule type" value="Genomic_DNA"/>
</dbReference>
<name>A0AAE3R7T6_9BACT</name>
<comment type="subcellular location">
    <subcellularLocation>
        <location evidence="1">Membrane</location>
    </subcellularLocation>
</comment>
<dbReference type="PANTHER" id="PTHR14097">
    <property type="entry name" value="OXIDOREDUCTASE HTATIP2"/>
    <property type="match status" value="1"/>
</dbReference>
<keyword evidence="4" id="KW-1185">Reference proteome</keyword>
<dbReference type="SUPFAM" id="SSF51735">
    <property type="entry name" value="NAD(P)-binding Rossmann-fold domains"/>
    <property type="match status" value="1"/>
</dbReference>
<dbReference type="Proteomes" id="UP001232063">
    <property type="component" value="Unassembled WGS sequence"/>
</dbReference>
<evidence type="ECO:0000313" key="3">
    <source>
        <dbReference type="EMBL" id="MDJ1504800.1"/>
    </source>
</evidence>
<dbReference type="RefSeq" id="WP_314516453.1">
    <property type="nucleotide sequence ID" value="NZ_JASJOU010000013.1"/>
</dbReference>
<proteinExistence type="predicted"/>
<gene>
    <name evidence="3" type="ORF">QNI22_29325</name>
</gene>
<evidence type="ECO:0000259" key="2">
    <source>
        <dbReference type="Pfam" id="PF01370"/>
    </source>
</evidence>
<dbReference type="AlphaFoldDB" id="A0AAE3R7T6"/>
<evidence type="ECO:0000313" key="4">
    <source>
        <dbReference type="Proteomes" id="UP001232063"/>
    </source>
</evidence>
<dbReference type="InterPro" id="IPR036291">
    <property type="entry name" value="NAD(P)-bd_dom_sf"/>
</dbReference>
<feature type="domain" description="NAD-dependent epimerase/dehydratase" evidence="2">
    <location>
        <begin position="9"/>
        <end position="119"/>
    </location>
</feature>
<dbReference type="InterPro" id="IPR001509">
    <property type="entry name" value="Epimerase_deHydtase"/>
</dbReference>
<evidence type="ECO:0000256" key="1">
    <source>
        <dbReference type="ARBA" id="ARBA00004370"/>
    </source>
</evidence>
<reference evidence="3" key="1">
    <citation type="submission" date="2023-05" db="EMBL/GenBank/DDBJ databases">
        <authorList>
            <person name="Zhang X."/>
        </authorList>
    </citation>
    <scope>NUCLEOTIDE SEQUENCE</scope>
    <source>
        <strain evidence="3">BD1B2-1</strain>
    </source>
</reference>
<organism evidence="3 4">
    <name type="scientific">Xanthocytophaga agilis</name>
    <dbReference type="NCBI Taxonomy" id="3048010"/>
    <lineage>
        <taxon>Bacteria</taxon>
        <taxon>Pseudomonadati</taxon>
        <taxon>Bacteroidota</taxon>
        <taxon>Cytophagia</taxon>
        <taxon>Cytophagales</taxon>
        <taxon>Rhodocytophagaceae</taxon>
        <taxon>Xanthocytophaga</taxon>
    </lineage>
</organism>
<accession>A0AAE3R7T6</accession>